<comment type="caution">
    <text evidence="5">The sequence shown here is derived from an EMBL/GenBank/DDBJ whole genome shotgun (WGS) entry which is preliminary data.</text>
</comment>
<gene>
    <name evidence="5" type="ORF">BCF55_0814</name>
</gene>
<reference evidence="5 6" key="1">
    <citation type="submission" date="2018-10" db="EMBL/GenBank/DDBJ databases">
        <title>Genomic Encyclopedia of Archaeal and Bacterial Type Strains, Phase II (KMG-II): from individual species to whole genera.</title>
        <authorList>
            <person name="Goeker M."/>
        </authorList>
    </citation>
    <scope>NUCLEOTIDE SEQUENCE [LARGE SCALE GENOMIC DNA]</scope>
    <source>
        <strain evidence="5 6">DSM 16510</strain>
    </source>
</reference>
<feature type="chain" id="PRO_5019761147" evidence="4">
    <location>
        <begin position="20"/>
        <end position="166"/>
    </location>
</feature>
<evidence type="ECO:0000313" key="5">
    <source>
        <dbReference type="EMBL" id="RLJ70538.1"/>
    </source>
</evidence>
<name>A0A497XNU0_9AQUI</name>
<dbReference type="EMBL" id="RCCJ01000001">
    <property type="protein sequence ID" value="RLJ70538.1"/>
    <property type="molecule type" value="Genomic_DNA"/>
</dbReference>
<proteinExistence type="inferred from homology"/>
<feature type="coiled-coil region" evidence="3">
    <location>
        <begin position="42"/>
        <end position="107"/>
    </location>
</feature>
<dbReference type="Gene3D" id="3.30.910.20">
    <property type="entry name" value="Skp domain"/>
    <property type="match status" value="1"/>
</dbReference>
<keyword evidence="6" id="KW-1185">Reference proteome</keyword>
<accession>A0A497XNU0</accession>
<evidence type="ECO:0000256" key="1">
    <source>
        <dbReference type="ARBA" id="ARBA00009091"/>
    </source>
</evidence>
<dbReference type="GO" id="GO:0051082">
    <property type="term" value="F:unfolded protein binding"/>
    <property type="evidence" value="ECO:0007669"/>
    <property type="project" value="InterPro"/>
</dbReference>
<keyword evidence="2 4" id="KW-0732">Signal</keyword>
<comment type="similarity">
    <text evidence="1">Belongs to the Skp family.</text>
</comment>
<dbReference type="Pfam" id="PF03938">
    <property type="entry name" value="OmpH"/>
    <property type="match status" value="1"/>
</dbReference>
<organism evidence="5 6">
    <name type="scientific">Hydrogenivirga caldilitoris</name>
    <dbReference type="NCBI Taxonomy" id="246264"/>
    <lineage>
        <taxon>Bacteria</taxon>
        <taxon>Pseudomonadati</taxon>
        <taxon>Aquificota</taxon>
        <taxon>Aquificia</taxon>
        <taxon>Aquificales</taxon>
        <taxon>Aquificaceae</taxon>
        <taxon>Hydrogenivirga</taxon>
    </lineage>
</organism>
<dbReference type="SUPFAM" id="SSF111384">
    <property type="entry name" value="OmpH-like"/>
    <property type="match status" value="1"/>
</dbReference>
<dbReference type="InterPro" id="IPR005632">
    <property type="entry name" value="Chaperone_Skp"/>
</dbReference>
<dbReference type="InterPro" id="IPR024930">
    <property type="entry name" value="Skp_dom_sf"/>
</dbReference>
<dbReference type="GO" id="GO:0005829">
    <property type="term" value="C:cytosol"/>
    <property type="evidence" value="ECO:0007669"/>
    <property type="project" value="TreeGrafter"/>
</dbReference>
<evidence type="ECO:0000256" key="3">
    <source>
        <dbReference type="SAM" id="Coils"/>
    </source>
</evidence>
<sequence length="166" mass="19055">MYKLALLMAVILMTGISYAVPNFACVDTNRILQESKLVADAQKELREKLIDYQSQLGKKEQQLDELKKQIESKAISQQAKEQKIKEYQKLESEARELQTKAQKELGEMKERLETMVYNRVKEAAEKLAKERGYTGVMDCGVFIYKDTNLDITTEIIKIVDAGTQKK</sequence>
<dbReference type="AlphaFoldDB" id="A0A497XNU0"/>
<dbReference type="OrthoDB" id="14484at2"/>
<protein>
    <submittedName>
        <fullName evidence="5">Periplasmic chaperone for outer membrane proteins Skp</fullName>
    </submittedName>
</protein>
<dbReference type="PANTHER" id="PTHR35089:SF1">
    <property type="entry name" value="CHAPERONE PROTEIN SKP"/>
    <property type="match status" value="1"/>
</dbReference>
<evidence type="ECO:0000313" key="6">
    <source>
        <dbReference type="Proteomes" id="UP000267841"/>
    </source>
</evidence>
<evidence type="ECO:0000256" key="2">
    <source>
        <dbReference type="ARBA" id="ARBA00022729"/>
    </source>
</evidence>
<dbReference type="RefSeq" id="WP_121010338.1">
    <property type="nucleotide sequence ID" value="NZ_RCCJ01000001.1"/>
</dbReference>
<dbReference type="PANTHER" id="PTHR35089">
    <property type="entry name" value="CHAPERONE PROTEIN SKP"/>
    <property type="match status" value="1"/>
</dbReference>
<evidence type="ECO:0000256" key="4">
    <source>
        <dbReference type="SAM" id="SignalP"/>
    </source>
</evidence>
<keyword evidence="3" id="KW-0175">Coiled coil</keyword>
<feature type="signal peptide" evidence="4">
    <location>
        <begin position="1"/>
        <end position="19"/>
    </location>
</feature>
<dbReference type="GO" id="GO:0050821">
    <property type="term" value="P:protein stabilization"/>
    <property type="evidence" value="ECO:0007669"/>
    <property type="project" value="TreeGrafter"/>
</dbReference>
<dbReference type="Proteomes" id="UP000267841">
    <property type="component" value="Unassembled WGS sequence"/>
</dbReference>
<dbReference type="SMART" id="SM00935">
    <property type="entry name" value="OmpH"/>
    <property type="match status" value="1"/>
</dbReference>